<evidence type="ECO:0000256" key="1">
    <source>
        <dbReference type="SAM" id="MobiDB-lite"/>
    </source>
</evidence>
<feature type="non-terminal residue" evidence="2">
    <location>
        <position position="82"/>
    </location>
</feature>
<protein>
    <submittedName>
        <fullName evidence="2">23860_t:CDS:1</fullName>
    </submittedName>
</protein>
<evidence type="ECO:0000313" key="2">
    <source>
        <dbReference type="EMBL" id="CAG8818960.1"/>
    </source>
</evidence>
<organism evidence="2 3">
    <name type="scientific">Cetraspora pellucida</name>
    <dbReference type="NCBI Taxonomy" id="1433469"/>
    <lineage>
        <taxon>Eukaryota</taxon>
        <taxon>Fungi</taxon>
        <taxon>Fungi incertae sedis</taxon>
        <taxon>Mucoromycota</taxon>
        <taxon>Glomeromycotina</taxon>
        <taxon>Glomeromycetes</taxon>
        <taxon>Diversisporales</taxon>
        <taxon>Gigasporaceae</taxon>
        <taxon>Cetraspora</taxon>
    </lineage>
</organism>
<feature type="region of interest" description="Disordered" evidence="1">
    <location>
        <begin position="1"/>
        <end position="21"/>
    </location>
</feature>
<gene>
    <name evidence="2" type="ORF">CPELLU_LOCUS19484</name>
</gene>
<evidence type="ECO:0000313" key="3">
    <source>
        <dbReference type="Proteomes" id="UP000789759"/>
    </source>
</evidence>
<feature type="non-terminal residue" evidence="2">
    <location>
        <position position="1"/>
    </location>
</feature>
<dbReference type="EMBL" id="CAJVQA010047393">
    <property type="protein sequence ID" value="CAG8818960.1"/>
    <property type="molecule type" value="Genomic_DNA"/>
</dbReference>
<sequence>PGDCYKNGSYLEQAKDGEKEDELNQVEFVPPQGLILDAASSKVIEQSMKKGEEHKKSLETYMLRKVLSQKSWPTEEKKLQLA</sequence>
<reference evidence="2" key="1">
    <citation type="submission" date="2021-06" db="EMBL/GenBank/DDBJ databases">
        <authorList>
            <person name="Kallberg Y."/>
            <person name="Tangrot J."/>
            <person name="Rosling A."/>
        </authorList>
    </citation>
    <scope>NUCLEOTIDE SEQUENCE</scope>
    <source>
        <strain evidence="2">FL966</strain>
    </source>
</reference>
<dbReference type="Proteomes" id="UP000789759">
    <property type="component" value="Unassembled WGS sequence"/>
</dbReference>
<dbReference type="AlphaFoldDB" id="A0A9N9PGM2"/>
<name>A0A9N9PGM2_9GLOM</name>
<keyword evidence="3" id="KW-1185">Reference proteome</keyword>
<proteinExistence type="predicted"/>
<comment type="caution">
    <text evidence="2">The sequence shown here is derived from an EMBL/GenBank/DDBJ whole genome shotgun (WGS) entry which is preliminary data.</text>
</comment>
<accession>A0A9N9PGM2</accession>